<evidence type="ECO:0000313" key="3">
    <source>
        <dbReference type="Proteomes" id="UP000314982"/>
    </source>
</evidence>
<protein>
    <submittedName>
        <fullName evidence="2">Uncharacterized protein</fullName>
    </submittedName>
</protein>
<reference evidence="3" key="1">
    <citation type="submission" date="2018-06" db="EMBL/GenBank/DDBJ databases">
        <title>Genome assembly of Danube salmon.</title>
        <authorList>
            <person name="Macqueen D.J."/>
            <person name="Gundappa M.K."/>
        </authorList>
    </citation>
    <scope>NUCLEOTIDE SEQUENCE [LARGE SCALE GENOMIC DNA]</scope>
</reference>
<sequence>MAGSILNYRDGTSMEVQVDMEPGKSAGKLRYHTGNSSMDDGRDAGRCGWSCPSGCPSEGQDGTTKSSSSSSSGKKSKSKLKKGGGGSKIQETREDMDARLLEQQSTNSSELDSPSLSGSLPSVADSHSSHFSEFSGGSDLEGIKTPCSCSHHGSSSDYHTRFATVSPLPEVEGDRLETLPSPQGVLSHPPSPGPEVSVSPLCLIAEQNINQVCPAKAECDCTTGGALPIGQLLKENNNNLQAPPASLLRNSCIQPDI</sequence>
<feature type="region of interest" description="Disordered" evidence="1">
    <location>
        <begin position="1"/>
        <end position="137"/>
    </location>
</feature>
<evidence type="ECO:0000313" key="2">
    <source>
        <dbReference type="Ensembl" id="ENSHHUP00000035753.1"/>
    </source>
</evidence>
<proteinExistence type="predicted"/>
<dbReference type="Proteomes" id="UP000314982">
    <property type="component" value="Unassembled WGS sequence"/>
</dbReference>
<evidence type="ECO:0000256" key="1">
    <source>
        <dbReference type="SAM" id="MobiDB-lite"/>
    </source>
</evidence>
<feature type="region of interest" description="Disordered" evidence="1">
    <location>
        <begin position="173"/>
        <end position="192"/>
    </location>
</feature>
<name>A0A4W5MD58_9TELE</name>
<reference evidence="2" key="3">
    <citation type="submission" date="2025-09" db="UniProtKB">
        <authorList>
            <consortium name="Ensembl"/>
        </authorList>
    </citation>
    <scope>IDENTIFICATION</scope>
</reference>
<feature type="compositionally biased region" description="Basic and acidic residues" evidence="1">
    <location>
        <begin position="90"/>
        <end position="100"/>
    </location>
</feature>
<accession>A0A4W5MD58</accession>
<dbReference type="STRING" id="62062.ENSHHUP00000035753"/>
<organism evidence="2 3">
    <name type="scientific">Hucho hucho</name>
    <name type="common">huchen</name>
    <dbReference type="NCBI Taxonomy" id="62062"/>
    <lineage>
        <taxon>Eukaryota</taxon>
        <taxon>Metazoa</taxon>
        <taxon>Chordata</taxon>
        <taxon>Craniata</taxon>
        <taxon>Vertebrata</taxon>
        <taxon>Euteleostomi</taxon>
        <taxon>Actinopterygii</taxon>
        <taxon>Neopterygii</taxon>
        <taxon>Teleostei</taxon>
        <taxon>Protacanthopterygii</taxon>
        <taxon>Salmoniformes</taxon>
        <taxon>Salmonidae</taxon>
        <taxon>Salmoninae</taxon>
        <taxon>Hucho</taxon>
    </lineage>
</organism>
<dbReference type="Ensembl" id="ENSHHUT00000037189.1">
    <property type="protein sequence ID" value="ENSHHUP00000035753.1"/>
    <property type="gene ID" value="ENSHHUG00000022495.1"/>
</dbReference>
<reference evidence="2" key="2">
    <citation type="submission" date="2025-08" db="UniProtKB">
        <authorList>
            <consortium name="Ensembl"/>
        </authorList>
    </citation>
    <scope>IDENTIFICATION</scope>
</reference>
<keyword evidence="3" id="KW-1185">Reference proteome</keyword>
<feature type="compositionally biased region" description="Low complexity" evidence="1">
    <location>
        <begin position="105"/>
        <end position="137"/>
    </location>
</feature>
<dbReference type="AlphaFoldDB" id="A0A4W5MD58"/>